<evidence type="ECO:0000256" key="4">
    <source>
        <dbReference type="ARBA" id="ARBA00022989"/>
    </source>
</evidence>
<keyword evidence="5 6" id="KW-0472">Membrane</keyword>
<dbReference type="OrthoDB" id="5638726at2"/>
<comment type="subcellular location">
    <subcellularLocation>
        <location evidence="1">Cell membrane</location>
        <topology evidence="1">Multi-pass membrane protein</topology>
    </subcellularLocation>
</comment>
<proteinExistence type="predicted"/>
<gene>
    <name evidence="7" type="ORF">D0Z08_09540</name>
</gene>
<evidence type="ECO:0000313" key="7">
    <source>
        <dbReference type="EMBL" id="RHW27382.1"/>
    </source>
</evidence>
<dbReference type="RefSeq" id="WP_118924999.1">
    <property type="nucleotide sequence ID" value="NZ_QXGH01000013.1"/>
</dbReference>
<feature type="transmembrane region" description="Helical" evidence="6">
    <location>
        <begin position="6"/>
        <end position="27"/>
    </location>
</feature>
<protein>
    <submittedName>
        <fullName evidence="7">Amino acid transporter</fullName>
    </submittedName>
</protein>
<dbReference type="AlphaFoldDB" id="A0A417Y401"/>
<dbReference type="InterPro" id="IPR001123">
    <property type="entry name" value="LeuE-type"/>
</dbReference>
<keyword evidence="2" id="KW-1003">Cell membrane</keyword>
<feature type="transmembrane region" description="Helical" evidence="6">
    <location>
        <begin position="178"/>
        <end position="199"/>
    </location>
</feature>
<feature type="transmembrane region" description="Helical" evidence="6">
    <location>
        <begin position="39"/>
        <end position="65"/>
    </location>
</feature>
<evidence type="ECO:0000256" key="6">
    <source>
        <dbReference type="SAM" id="Phobius"/>
    </source>
</evidence>
<dbReference type="GO" id="GO:0005886">
    <property type="term" value="C:plasma membrane"/>
    <property type="evidence" value="ECO:0007669"/>
    <property type="project" value="UniProtKB-SubCell"/>
</dbReference>
<accession>A0A417Y401</accession>
<keyword evidence="8" id="KW-1185">Reference proteome</keyword>
<dbReference type="Pfam" id="PF01810">
    <property type="entry name" value="LysE"/>
    <property type="match status" value="1"/>
</dbReference>
<evidence type="ECO:0000256" key="3">
    <source>
        <dbReference type="ARBA" id="ARBA00022692"/>
    </source>
</evidence>
<dbReference type="PANTHER" id="PTHR30086">
    <property type="entry name" value="ARGININE EXPORTER PROTEIN ARGO"/>
    <property type="match status" value="1"/>
</dbReference>
<sequence length="200" mass="20471">MTTAAAAGLLTGLSLIVAIGAQNAFVLRQGLARQYVGPVVAVCAASDAVLIVAGVSGIGSIVAHAGWALEVVRWLGVAFLAAYGVLSLRRARRPETLEAARAGASSRKAAVGRALALTYLNPHVYLDTVLLVGSIANQHGDGGRWWFAAGAVAGSVLWFTGLGYGAGGGQRLLATPRAWQVLDVLIGLTMLAIALMLALS</sequence>
<dbReference type="EMBL" id="QXGH01000013">
    <property type="protein sequence ID" value="RHW27382.1"/>
    <property type="molecule type" value="Genomic_DNA"/>
</dbReference>
<reference evidence="7 8" key="1">
    <citation type="submission" date="2018-09" db="EMBL/GenBank/DDBJ databases">
        <title>Genome sequencing of Nocardioides immobilis CCTCC AB 2017083 for comparison to Nocardioides silvaticus.</title>
        <authorList>
            <person name="Li C."/>
            <person name="Wang G."/>
        </authorList>
    </citation>
    <scope>NUCLEOTIDE SEQUENCE [LARGE SCALE GENOMIC DNA]</scope>
    <source>
        <strain evidence="7 8">CCTCC AB 2017083</strain>
    </source>
</reference>
<organism evidence="7 8">
    <name type="scientific">Nocardioides immobilis</name>
    <dbReference type="NCBI Taxonomy" id="2049295"/>
    <lineage>
        <taxon>Bacteria</taxon>
        <taxon>Bacillati</taxon>
        <taxon>Actinomycetota</taxon>
        <taxon>Actinomycetes</taxon>
        <taxon>Propionibacteriales</taxon>
        <taxon>Nocardioidaceae</taxon>
        <taxon>Nocardioides</taxon>
    </lineage>
</organism>
<keyword evidence="3 6" id="KW-0812">Transmembrane</keyword>
<evidence type="ECO:0000256" key="5">
    <source>
        <dbReference type="ARBA" id="ARBA00023136"/>
    </source>
</evidence>
<dbReference type="Proteomes" id="UP000283644">
    <property type="component" value="Unassembled WGS sequence"/>
</dbReference>
<evidence type="ECO:0000256" key="1">
    <source>
        <dbReference type="ARBA" id="ARBA00004651"/>
    </source>
</evidence>
<evidence type="ECO:0000313" key="8">
    <source>
        <dbReference type="Proteomes" id="UP000283644"/>
    </source>
</evidence>
<name>A0A417Y401_9ACTN</name>
<keyword evidence="4 6" id="KW-1133">Transmembrane helix</keyword>
<comment type="caution">
    <text evidence="7">The sequence shown here is derived from an EMBL/GenBank/DDBJ whole genome shotgun (WGS) entry which is preliminary data.</text>
</comment>
<feature type="transmembrane region" description="Helical" evidence="6">
    <location>
        <begin position="71"/>
        <end position="88"/>
    </location>
</feature>
<evidence type="ECO:0000256" key="2">
    <source>
        <dbReference type="ARBA" id="ARBA00022475"/>
    </source>
</evidence>
<feature type="transmembrane region" description="Helical" evidence="6">
    <location>
        <begin position="145"/>
        <end position="166"/>
    </location>
</feature>
<dbReference type="GO" id="GO:0015171">
    <property type="term" value="F:amino acid transmembrane transporter activity"/>
    <property type="evidence" value="ECO:0007669"/>
    <property type="project" value="TreeGrafter"/>
</dbReference>
<dbReference type="PANTHER" id="PTHR30086:SF20">
    <property type="entry name" value="ARGININE EXPORTER PROTEIN ARGO-RELATED"/>
    <property type="match status" value="1"/>
</dbReference>